<dbReference type="Pfam" id="PF07690">
    <property type="entry name" value="MFS_1"/>
    <property type="match status" value="1"/>
</dbReference>
<evidence type="ECO:0000259" key="8">
    <source>
        <dbReference type="PROSITE" id="PS50850"/>
    </source>
</evidence>
<evidence type="ECO:0000256" key="2">
    <source>
        <dbReference type="ARBA" id="ARBA00022448"/>
    </source>
</evidence>
<feature type="transmembrane region" description="Helical" evidence="7">
    <location>
        <begin position="81"/>
        <end position="99"/>
    </location>
</feature>
<feature type="transmembrane region" description="Helical" evidence="7">
    <location>
        <begin position="342"/>
        <end position="363"/>
    </location>
</feature>
<evidence type="ECO:0000313" key="10">
    <source>
        <dbReference type="Proteomes" id="UP001501074"/>
    </source>
</evidence>
<dbReference type="InterPro" id="IPR020846">
    <property type="entry name" value="MFS_dom"/>
</dbReference>
<evidence type="ECO:0000256" key="3">
    <source>
        <dbReference type="ARBA" id="ARBA00022475"/>
    </source>
</evidence>
<gene>
    <name evidence="9" type="ORF">GCM10022223_47460</name>
</gene>
<keyword evidence="6 7" id="KW-0472">Membrane</keyword>
<sequence>MSRNQVRPPGLYGLPASFWALWAVTLVLAVGHFVAPLMSAWLSRDRGLDAATIGLVVAAFGGGGIVASLCGGYLADRFGGVRVVVAGQLASAGLLVALAQPVSTGTLAGLLFAYGATSLLPGPALSSLIGRLVPPALRERAYSLRMWAINCGYAIGPAFAGWLSTYSFALVFYLEAVLLLAVLLVMVPLLRSTVATAVATPTLVHAFAKVRHDGVLWAFTAIMTLYLTVYLQGTATLPIVMTDDGFSVPAYSTLLTINGALLCLLQIPMIRVVERLPKTLVMGSGVALTAVGYLVQVFATQWWHWALAVVLWTVGELGIFPVASTVIADIAPRSLEATYQGVHGLCWPVGRVLAAGLGGLALARFGAASLWWSCVAALCITVLALLVSRRAREKRETLGRAAAIG</sequence>
<name>A0ABP7A4T8_9ACTN</name>
<feature type="transmembrane region" description="Helical" evidence="7">
    <location>
        <begin position="215"/>
        <end position="240"/>
    </location>
</feature>
<proteinExistence type="predicted"/>
<comment type="caution">
    <text evidence="9">The sequence shown here is derived from an EMBL/GenBank/DDBJ whole genome shotgun (WGS) entry which is preliminary data.</text>
</comment>
<organism evidence="9 10">
    <name type="scientific">Kineosporia mesophila</name>
    <dbReference type="NCBI Taxonomy" id="566012"/>
    <lineage>
        <taxon>Bacteria</taxon>
        <taxon>Bacillati</taxon>
        <taxon>Actinomycetota</taxon>
        <taxon>Actinomycetes</taxon>
        <taxon>Kineosporiales</taxon>
        <taxon>Kineosporiaceae</taxon>
        <taxon>Kineosporia</taxon>
    </lineage>
</organism>
<evidence type="ECO:0000256" key="1">
    <source>
        <dbReference type="ARBA" id="ARBA00004651"/>
    </source>
</evidence>
<reference evidence="10" key="1">
    <citation type="journal article" date="2019" name="Int. J. Syst. Evol. Microbiol.">
        <title>The Global Catalogue of Microorganisms (GCM) 10K type strain sequencing project: providing services to taxonomists for standard genome sequencing and annotation.</title>
        <authorList>
            <consortium name="The Broad Institute Genomics Platform"/>
            <consortium name="The Broad Institute Genome Sequencing Center for Infectious Disease"/>
            <person name="Wu L."/>
            <person name="Ma J."/>
        </authorList>
    </citation>
    <scope>NUCLEOTIDE SEQUENCE [LARGE SCALE GENOMIC DNA]</scope>
    <source>
        <strain evidence="10">JCM 16902</strain>
    </source>
</reference>
<dbReference type="PANTHER" id="PTHR23517">
    <property type="entry name" value="RESISTANCE PROTEIN MDTM, PUTATIVE-RELATED-RELATED"/>
    <property type="match status" value="1"/>
</dbReference>
<keyword evidence="2" id="KW-0813">Transport</keyword>
<feature type="transmembrane region" description="Helical" evidence="7">
    <location>
        <begin position="369"/>
        <end position="387"/>
    </location>
</feature>
<evidence type="ECO:0000256" key="6">
    <source>
        <dbReference type="ARBA" id="ARBA00023136"/>
    </source>
</evidence>
<comment type="subcellular location">
    <subcellularLocation>
        <location evidence="1">Cell membrane</location>
        <topology evidence="1">Multi-pass membrane protein</topology>
    </subcellularLocation>
</comment>
<accession>A0ABP7A4T8</accession>
<evidence type="ECO:0000256" key="7">
    <source>
        <dbReference type="SAM" id="Phobius"/>
    </source>
</evidence>
<protein>
    <submittedName>
        <fullName evidence="9">MFS transporter</fullName>
    </submittedName>
</protein>
<feature type="transmembrane region" description="Helical" evidence="7">
    <location>
        <begin position="246"/>
        <end position="267"/>
    </location>
</feature>
<feature type="transmembrane region" description="Helical" evidence="7">
    <location>
        <begin position="50"/>
        <end position="74"/>
    </location>
</feature>
<dbReference type="InterPro" id="IPR011701">
    <property type="entry name" value="MFS"/>
</dbReference>
<dbReference type="SUPFAM" id="SSF103473">
    <property type="entry name" value="MFS general substrate transporter"/>
    <property type="match status" value="1"/>
</dbReference>
<dbReference type="Proteomes" id="UP001501074">
    <property type="component" value="Unassembled WGS sequence"/>
</dbReference>
<feature type="transmembrane region" description="Helical" evidence="7">
    <location>
        <begin position="144"/>
        <end position="164"/>
    </location>
</feature>
<keyword evidence="5 7" id="KW-1133">Transmembrane helix</keyword>
<dbReference type="PANTHER" id="PTHR23517:SF2">
    <property type="entry name" value="MULTIDRUG RESISTANCE PROTEIN MDTH"/>
    <property type="match status" value="1"/>
</dbReference>
<dbReference type="EMBL" id="BAAAZO010000009">
    <property type="protein sequence ID" value="GAA3624870.1"/>
    <property type="molecule type" value="Genomic_DNA"/>
</dbReference>
<feature type="transmembrane region" description="Helical" evidence="7">
    <location>
        <begin position="111"/>
        <end position="132"/>
    </location>
</feature>
<keyword evidence="4 7" id="KW-0812">Transmembrane</keyword>
<feature type="transmembrane region" description="Helical" evidence="7">
    <location>
        <begin position="12"/>
        <end position="38"/>
    </location>
</feature>
<evidence type="ECO:0000313" key="9">
    <source>
        <dbReference type="EMBL" id="GAA3624870.1"/>
    </source>
</evidence>
<dbReference type="PROSITE" id="PS50850">
    <property type="entry name" value="MFS"/>
    <property type="match status" value="1"/>
</dbReference>
<feature type="transmembrane region" description="Helical" evidence="7">
    <location>
        <begin position="279"/>
        <end position="299"/>
    </location>
</feature>
<dbReference type="Gene3D" id="1.20.1250.20">
    <property type="entry name" value="MFS general substrate transporter like domains"/>
    <property type="match status" value="2"/>
</dbReference>
<keyword evidence="3" id="KW-1003">Cell membrane</keyword>
<feature type="transmembrane region" description="Helical" evidence="7">
    <location>
        <begin position="305"/>
        <end position="330"/>
    </location>
</feature>
<evidence type="ECO:0000256" key="4">
    <source>
        <dbReference type="ARBA" id="ARBA00022692"/>
    </source>
</evidence>
<dbReference type="InterPro" id="IPR036259">
    <property type="entry name" value="MFS_trans_sf"/>
</dbReference>
<dbReference type="RefSeq" id="WP_269327977.1">
    <property type="nucleotide sequence ID" value="NZ_BAAAZO010000009.1"/>
</dbReference>
<evidence type="ECO:0000256" key="5">
    <source>
        <dbReference type="ARBA" id="ARBA00022989"/>
    </source>
</evidence>
<feature type="domain" description="Major facilitator superfamily (MFS) profile" evidence="8">
    <location>
        <begin position="17"/>
        <end position="392"/>
    </location>
</feature>
<dbReference type="InterPro" id="IPR050171">
    <property type="entry name" value="MFS_Transporters"/>
</dbReference>
<keyword evidence="10" id="KW-1185">Reference proteome</keyword>
<feature type="transmembrane region" description="Helical" evidence="7">
    <location>
        <begin position="170"/>
        <end position="190"/>
    </location>
</feature>